<dbReference type="STRING" id="417292.SAMN05421806_10388"/>
<keyword evidence="1" id="KW-0285">Flavoprotein</keyword>
<reference evidence="6 7" key="1">
    <citation type="submission" date="2016-10" db="EMBL/GenBank/DDBJ databases">
        <authorList>
            <person name="de Groot N.N."/>
        </authorList>
    </citation>
    <scope>NUCLEOTIDE SEQUENCE [LARGE SCALE GENOMIC DNA]</scope>
    <source>
        <strain evidence="6 7">CGMCC 4.5727</strain>
    </source>
</reference>
<evidence type="ECO:0000313" key="6">
    <source>
        <dbReference type="EMBL" id="SDJ87352.1"/>
    </source>
</evidence>
<dbReference type="Proteomes" id="UP000199155">
    <property type="component" value="Unassembled WGS sequence"/>
</dbReference>
<dbReference type="GO" id="GO:0046306">
    <property type="term" value="P:alkanesulfonate catabolic process"/>
    <property type="evidence" value="ECO:0007669"/>
    <property type="project" value="TreeGrafter"/>
</dbReference>
<evidence type="ECO:0000256" key="3">
    <source>
        <dbReference type="ARBA" id="ARBA00023002"/>
    </source>
</evidence>
<evidence type="ECO:0000259" key="5">
    <source>
        <dbReference type="Pfam" id="PF00296"/>
    </source>
</evidence>
<dbReference type="NCBIfam" id="TIGR03619">
    <property type="entry name" value="F420_Rv2161c"/>
    <property type="match status" value="1"/>
</dbReference>
<keyword evidence="4" id="KW-0503">Monooxygenase</keyword>
<evidence type="ECO:0000256" key="2">
    <source>
        <dbReference type="ARBA" id="ARBA00022643"/>
    </source>
</evidence>
<dbReference type="InterPro" id="IPR019921">
    <property type="entry name" value="Lucif-like_OxRdtase_Rv2161c"/>
</dbReference>
<protein>
    <submittedName>
        <fullName evidence="6">Probable F420-dependent oxidoreductase, Rv2161c family</fullName>
    </submittedName>
</protein>
<dbReference type="InterPro" id="IPR011251">
    <property type="entry name" value="Luciferase-like_dom"/>
</dbReference>
<proteinExistence type="predicted"/>
<organism evidence="6 7">
    <name type="scientific">Streptomyces indicus</name>
    <dbReference type="NCBI Taxonomy" id="417292"/>
    <lineage>
        <taxon>Bacteria</taxon>
        <taxon>Bacillati</taxon>
        <taxon>Actinomycetota</taxon>
        <taxon>Actinomycetes</taxon>
        <taxon>Kitasatosporales</taxon>
        <taxon>Streptomycetaceae</taxon>
        <taxon>Streptomyces</taxon>
    </lineage>
</organism>
<sequence length="309" mass="33351">MAIRLGLSLPQMKQFDIGRDIPAVARAAEDIGYESVWVFERVLFPTPMRQGLAGIEGLPWPDGYRSVAEPLVSLTLAAAATERVRLGTSVLVAPLHIPFELARALATLDRASGGRVVAGLGTGWAHDEYAAQGVAPFARRGKVLDELLDVCAAAWGPDPVAYEGELTQIVPSEVGPKPVRPIPVFLPAFSPRAMRRLVQRADGWMPIATGVPQLTAAWRQVQDLAAEEGRERPLEVTVRINARLQDKPYEGEGRDPFQGSVDQLVEDLAAHAQAVPGTYFFDLQSSARDGEELKDRAAAVYEAVAASGI</sequence>
<dbReference type="Pfam" id="PF00296">
    <property type="entry name" value="Bac_luciferase"/>
    <property type="match status" value="1"/>
</dbReference>
<dbReference type="InterPro" id="IPR050172">
    <property type="entry name" value="SsuD_RutA_monooxygenase"/>
</dbReference>
<dbReference type="PANTHER" id="PTHR42847:SF4">
    <property type="entry name" value="ALKANESULFONATE MONOOXYGENASE-RELATED"/>
    <property type="match status" value="1"/>
</dbReference>
<evidence type="ECO:0000256" key="4">
    <source>
        <dbReference type="ARBA" id="ARBA00023033"/>
    </source>
</evidence>
<gene>
    <name evidence="6" type="ORF">SAMN05421806_10388</name>
</gene>
<accession>A0A1G8X9R2</accession>
<dbReference type="InterPro" id="IPR036661">
    <property type="entry name" value="Luciferase-like_sf"/>
</dbReference>
<dbReference type="PANTHER" id="PTHR42847">
    <property type="entry name" value="ALKANESULFONATE MONOOXYGENASE"/>
    <property type="match status" value="1"/>
</dbReference>
<dbReference type="RefSeq" id="WP_093608451.1">
    <property type="nucleotide sequence ID" value="NZ_FNFF01000003.1"/>
</dbReference>
<dbReference type="OrthoDB" id="3206024at2"/>
<evidence type="ECO:0000256" key="1">
    <source>
        <dbReference type="ARBA" id="ARBA00022630"/>
    </source>
</evidence>
<keyword evidence="2" id="KW-0288">FMN</keyword>
<keyword evidence="7" id="KW-1185">Reference proteome</keyword>
<dbReference type="AlphaFoldDB" id="A0A1G8X9R2"/>
<dbReference type="GO" id="GO:0008726">
    <property type="term" value="F:alkanesulfonate monooxygenase activity"/>
    <property type="evidence" value="ECO:0007669"/>
    <property type="project" value="TreeGrafter"/>
</dbReference>
<dbReference type="SUPFAM" id="SSF51679">
    <property type="entry name" value="Bacterial luciferase-like"/>
    <property type="match status" value="1"/>
</dbReference>
<evidence type="ECO:0000313" key="7">
    <source>
        <dbReference type="Proteomes" id="UP000199155"/>
    </source>
</evidence>
<keyword evidence="3" id="KW-0560">Oxidoreductase</keyword>
<dbReference type="Gene3D" id="3.20.20.30">
    <property type="entry name" value="Luciferase-like domain"/>
    <property type="match status" value="1"/>
</dbReference>
<feature type="domain" description="Luciferase-like" evidence="5">
    <location>
        <begin position="19"/>
        <end position="242"/>
    </location>
</feature>
<name>A0A1G8X9R2_9ACTN</name>
<dbReference type="EMBL" id="FNFF01000003">
    <property type="protein sequence ID" value="SDJ87352.1"/>
    <property type="molecule type" value="Genomic_DNA"/>
</dbReference>